<dbReference type="InterPro" id="IPR014721">
    <property type="entry name" value="Ribsml_uS5_D2-typ_fold_subgr"/>
</dbReference>
<reference evidence="5" key="1">
    <citation type="submission" date="2018-06" db="EMBL/GenBank/DDBJ databases">
        <authorList>
            <person name="Zhirakovskaya E."/>
        </authorList>
    </citation>
    <scope>NUCLEOTIDE SEQUENCE</scope>
</reference>
<dbReference type="CDD" id="cd00009">
    <property type="entry name" value="AAA"/>
    <property type="match status" value="1"/>
</dbReference>
<dbReference type="SMART" id="SM00382">
    <property type="entry name" value="AAA"/>
    <property type="match status" value="1"/>
</dbReference>
<dbReference type="PRINTS" id="PR01657">
    <property type="entry name" value="MCMFAMILY"/>
</dbReference>
<gene>
    <name evidence="5" type="ORF">MNBD_DELTA03-1593</name>
</gene>
<dbReference type="PANTHER" id="PTHR32039:SF7">
    <property type="entry name" value="COMPETENCE PROTEIN COMM"/>
    <property type="match status" value="1"/>
</dbReference>
<dbReference type="InterPro" id="IPR027417">
    <property type="entry name" value="P-loop_NTPase"/>
</dbReference>
<protein>
    <submittedName>
        <fullName evidence="5">MG(2+) CHELATASE FAMILY PROTEIN / ComM-related protein</fullName>
    </submittedName>
</protein>
<dbReference type="InterPro" id="IPR020568">
    <property type="entry name" value="Ribosomal_Su5_D2-typ_SF"/>
</dbReference>
<dbReference type="InterPro" id="IPR004482">
    <property type="entry name" value="Mg_chelat-rel"/>
</dbReference>
<keyword evidence="3" id="KW-0067">ATP-binding</keyword>
<dbReference type="NCBIfam" id="TIGR00368">
    <property type="entry name" value="YifB family Mg chelatase-like AAA ATPase"/>
    <property type="match status" value="1"/>
</dbReference>
<dbReference type="GO" id="GO:0003677">
    <property type="term" value="F:DNA binding"/>
    <property type="evidence" value="ECO:0007669"/>
    <property type="project" value="InterPro"/>
</dbReference>
<organism evidence="5">
    <name type="scientific">hydrothermal vent metagenome</name>
    <dbReference type="NCBI Taxonomy" id="652676"/>
    <lineage>
        <taxon>unclassified sequences</taxon>
        <taxon>metagenomes</taxon>
        <taxon>ecological metagenomes</taxon>
    </lineage>
</organism>
<evidence type="ECO:0000256" key="3">
    <source>
        <dbReference type="ARBA" id="ARBA00022840"/>
    </source>
</evidence>
<evidence type="ECO:0000256" key="1">
    <source>
        <dbReference type="ARBA" id="ARBA00006354"/>
    </source>
</evidence>
<dbReference type="InterPro" id="IPR003593">
    <property type="entry name" value="AAA+_ATPase"/>
</dbReference>
<dbReference type="InterPro" id="IPR045006">
    <property type="entry name" value="CHLI-like"/>
</dbReference>
<dbReference type="Gene3D" id="3.40.50.300">
    <property type="entry name" value="P-loop containing nucleotide triphosphate hydrolases"/>
    <property type="match status" value="1"/>
</dbReference>
<sequence length="503" mass="53680">MLSKTYSGAVQGVDGLLVEVEVDIAFGLPGFATVGLPEAAVRESKDRVHAAIKNSGYEFPTKKITVNLAPADLRKAGTGYDLPMAVGILAASQAFKSELLSRYLLIGELSLDGSLRPVNGILPITMAAAAQGLLGVIVPAANAAEAAVVGGIPVISAASLSEAVEFLAGLKEIKPSVVEHSSFSLPTDFEIDLAEVKGQEQAKRALEIAAAGGHNLLFEGPPGSGKTMLARRLPTIMPPLSREEALETSKIYSVAGLNTTSGLISCRPFRAPHHNISEAGLIGGSSMPRPGEVSLANNGVLFLDELAEFKKTVLEGLRQPLEDGAVTISRAAAALTFPANFILVAATNPCPCGYLGDDNHECRCLPTQIQRYKNKISGPLLDRIDMYVEVSAVPFKELSSRRQGENSGIIRERVVKARKVQEARFKDTPTLHANGQMGQRQIKDFCPLDKSSTLLLENAMRKLALSARAYNRIIKIARTIADLAHSSAIKSGHVAEAVQYRRF</sequence>
<dbReference type="GO" id="GO:0005524">
    <property type="term" value="F:ATP binding"/>
    <property type="evidence" value="ECO:0007669"/>
    <property type="project" value="UniProtKB-KW"/>
</dbReference>
<dbReference type="Pfam" id="PF01078">
    <property type="entry name" value="Mg_chelatase"/>
    <property type="match status" value="1"/>
</dbReference>
<evidence type="ECO:0000256" key="2">
    <source>
        <dbReference type="ARBA" id="ARBA00022741"/>
    </source>
</evidence>
<evidence type="ECO:0000313" key="5">
    <source>
        <dbReference type="EMBL" id="VAW42384.1"/>
    </source>
</evidence>
<comment type="similarity">
    <text evidence="1">Belongs to the Mg-chelatase subunits D/I family. ComM subfamily.</text>
</comment>
<dbReference type="SUPFAM" id="SSF54211">
    <property type="entry name" value="Ribosomal protein S5 domain 2-like"/>
    <property type="match status" value="1"/>
</dbReference>
<dbReference type="InterPro" id="IPR001208">
    <property type="entry name" value="MCM_dom"/>
</dbReference>
<accession>A0A3B0WFJ0</accession>
<dbReference type="Pfam" id="PF13335">
    <property type="entry name" value="Mg_chelatase_C"/>
    <property type="match status" value="1"/>
</dbReference>
<dbReference type="Pfam" id="PF13541">
    <property type="entry name" value="ChlI"/>
    <property type="match status" value="1"/>
</dbReference>
<evidence type="ECO:0000259" key="4">
    <source>
        <dbReference type="SMART" id="SM00382"/>
    </source>
</evidence>
<proteinExistence type="inferred from homology"/>
<dbReference type="EMBL" id="UOEX01000438">
    <property type="protein sequence ID" value="VAW42384.1"/>
    <property type="molecule type" value="Genomic_DNA"/>
</dbReference>
<keyword evidence="2" id="KW-0547">Nucleotide-binding</keyword>
<dbReference type="SUPFAM" id="SSF52540">
    <property type="entry name" value="P-loop containing nucleoside triphosphate hydrolases"/>
    <property type="match status" value="1"/>
</dbReference>
<dbReference type="InterPro" id="IPR025158">
    <property type="entry name" value="Mg_chelat-rel_C"/>
</dbReference>
<dbReference type="Gene3D" id="3.30.230.10">
    <property type="match status" value="1"/>
</dbReference>
<dbReference type="InterPro" id="IPR000523">
    <property type="entry name" value="Mg_chelatse_chII-like_cat_dom"/>
</dbReference>
<dbReference type="AlphaFoldDB" id="A0A3B0WFJ0"/>
<feature type="domain" description="AAA+ ATPase" evidence="4">
    <location>
        <begin position="212"/>
        <end position="394"/>
    </location>
</feature>
<dbReference type="PANTHER" id="PTHR32039">
    <property type="entry name" value="MAGNESIUM-CHELATASE SUBUNIT CHLI"/>
    <property type="match status" value="1"/>
</dbReference>
<name>A0A3B0WFJ0_9ZZZZ</name>